<dbReference type="InterPro" id="IPR036938">
    <property type="entry name" value="PAP2/HPO_sf"/>
</dbReference>
<evidence type="ECO:0008006" key="6">
    <source>
        <dbReference type="Google" id="ProtNLM"/>
    </source>
</evidence>
<proteinExistence type="predicted"/>
<gene>
    <name evidence="3" type="ORF">GIL414_LOCUS28596</name>
    <name evidence="4" type="ORF">SMN809_LOCUS63242</name>
</gene>
<keyword evidence="2" id="KW-1133">Transmembrane helix</keyword>
<dbReference type="Proteomes" id="UP000681720">
    <property type="component" value="Unassembled WGS sequence"/>
</dbReference>
<evidence type="ECO:0000313" key="3">
    <source>
        <dbReference type="EMBL" id="CAF4365334.1"/>
    </source>
</evidence>
<feature type="non-terminal residue" evidence="3">
    <location>
        <position position="131"/>
    </location>
</feature>
<comment type="caution">
    <text evidence="3">The sequence shown here is derived from an EMBL/GenBank/DDBJ whole genome shotgun (WGS) entry which is preliminary data.</text>
</comment>
<organism evidence="3 5">
    <name type="scientific">Rotaria magnacalcarata</name>
    <dbReference type="NCBI Taxonomy" id="392030"/>
    <lineage>
        <taxon>Eukaryota</taxon>
        <taxon>Metazoa</taxon>
        <taxon>Spiralia</taxon>
        <taxon>Gnathifera</taxon>
        <taxon>Rotifera</taxon>
        <taxon>Eurotatoria</taxon>
        <taxon>Bdelloidea</taxon>
        <taxon>Philodinida</taxon>
        <taxon>Philodinidae</taxon>
        <taxon>Rotaria</taxon>
    </lineage>
</organism>
<evidence type="ECO:0000313" key="4">
    <source>
        <dbReference type="EMBL" id="CAF5137213.1"/>
    </source>
</evidence>
<dbReference type="SUPFAM" id="SSF48317">
    <property type="entry name" value="Acid phosphatase/Vanadium-dependent haloperoxidase"/>
    <property type="match status" value="1"/>
</dbReference>
<keyword evidence="2" id="KW-0812">Transmembrane</keyword>
<dbReference type="Proteomes" id="UP000676336">
    <property type="component" value="Unassembled WGS sequence"/>
</dbReference>
<dbReference type="EMBL" id="CAJOBJ010049160">
    <property type="protein sequence ID" value="CAF4365334.1"/>
    <property type="molecule type" value="Genomic_DNA"/>
</dbReference>
<accession>A0A8S2VE15</accession>
<protein>
    <recommendedName>
        <fullName evidence="6">Phosphatidic acid phosphatase type 2/haloperoxidase domain-containing protein</fullName>
    </recommendedName>
</protein>
<dbReference type="EMBL" id="CAJOBI010270964">
    <property type="protein sequence ID" value="CAF5137213.1"/>
    <property type="molecule type" value="Genomic_DNA"/>
</dbReference>
<sequence>LSRVTDYKHHATDVIGGALIGFCVAVFAAVRVGTYLWSFSVYCETDDETAKDHLPKEERINIPCLESQAPGGVRSNEPVRSGTERERISTRSNYDNVAVTQASQQRIASNIAKSNIGQHVSSGRGYEEANV</sequence>
<keyword evidence="2" id="KW-0472">Membrane</keyword>
<name>A0A8S2VE15_9BILA</name>
<feature type="transmembrane region" description="Helical" evidence="2">
    <location>
        <begin position="12"/>
        <end position="37"/>
    </location>
</feature>
<reference evidence="3" key="1">
    <citation type="submission" date="2021-02" db="EMBL/GenBank/DDBJ databases">
        <authorList>
            <person name="Nowell W R."/>
        </authorList>
    </citation>
    <scope>NUCLEOTIDE SEQUENCE</scope>
</reference>
<evidence type="ECO:0000313" key="5">
    <source>
        <dbReference type="Proteomes" id="UP000681720"/>
    </source>
</evidence>
<evidence type="ECO:0000256" key="2">
    <source>
        <dbReference type="SAM" id="Phobius"/>
    </source>
</evidence>
<dbReference type="Gene3D" id="1.20.144.10">
    <property type="entry name" value="Phosphatidic acid phosphatase type 2/haloperoxidase"/>
    <property type="match status" value="1"/>
</dbReference>
<dbReference type="AlphaFoldDB" id="A0A8S2VE15"/>
<feature type="region of interest" description="Disordered" evidence="1">
    <location>
        <begin position="67"/>
        <end position="94"/>
    </location>
</feature>
<evidence type="ECO:0000256" key="1">
    <source>
        <dbReference type="SAM" id="MobiDB-lite"/>
    </source>
</evidence>